<name>A0ABS1LQN0_9MICO</name>
<evidence type="ECO:0000313" key="2">
    <source>
        <dbReference type="EMBL" id="MBL0888343.1"/>
    </source>
</evidence>
<gene>
    <name evidence="2" type="ORF">HGK34_18985</name>
</gene>
<keyword evidence="3" id="KW-1185">Reference proteome</keyword>
<dbReference type="SUPFAM" id="SSF54427">
    <property type="entry name" value="NTF2-like"/>
    <property type="match status" value="1"/>
</dbReference>
<dbReference type="Proteomes" id="UP000675409">
    <property type="component" value="Unassembled WGS sequence"/>
</dbReference>
<protein>
    <submittedName>
        <fullName evidence="2">Nuclear transport factor 2 family protein</fullName>
    </submittedName>
</protein>
<proteinExistence type="predicted"/>
<comment type="caution">
    <text evidence="2">The sequence shown here is derived from an EMBL/GenBank/DDBJ whole genome shotgun (WGS) entry which is preliminary data.</text>
</comment>
<accession>A0ABS1LQN0</accession>
<reference evidence="2 3" key="1">
    <citation type="journal article" date="2021" name="Arch. Microbiol.">
        <title>Myceligenerans indicum sp. nov., an actinobacterium isolated from mangrove sediment of Sundarbans, India.</title>
        <authorList>
            <person name="Asha K."/>
            <person name="Bhadury P."/>
        </authorList>
    </citation>
    <scope>NUCLEOTIDE SEQUENCE [LARGE SCALE GENOMIC DNA]</scope>
    <source>
        <strain evidence="2 3">I2</strain>
    </source>
</reference>
<evidence type="ECO:0000313" key="3">
    <source>
        <dbReference type="Proteomes" id="UP000675409"/>
    </source>
</evidence>
<sequence>MSTTSVVTDADETVRAEILAVEAERHRALVDVDVTALDVLLDDSLVHVHAPGLVHTKAQFLEHVATRRAFLRVERGALNIRVTGDVAVVVGPITNHLRTPDGGERTQQGVVTQVLVRSGGSGGSDDAAPPWRFISFQLTPYGEQIWGKLPSEETEDKGRTR</sequence>
<dbReference type="RefSeq" id="WP_201850311.1">
    <property type="nucleotide sequence ID" value="NZ_JABBYC010000052.1"/>
</dbReference>
<dbReference type="EMBL" id="JABBYC010000052">
    <property type="protein sequence ID" value="MBL0888343.1"/>
    <property type="molecule type" value="Genomic_DNA"/>
</dbReference>
<organism evidence="2 3">
    <name type="scientific">Myceligenerans indicum</name>
    <dbReference type="NCBI Taxonomy" id="2593663"/>
    <lineage>
        <taxon>Bacteria</taxon>
        <taxon>Bacillati</taxon>
        <taxon>Actinomycetota</taxon>
        <taxon>Actinomycetes</taxon>
        <taxon>Micrococcales</taxon>
        <taxon>Promicromonosporaceae</taxon>
        <taxon>Myceligenerans</taxon>
    </lineage>
</organism>
<dbReference type="Pfam" id="PF14534">
    <property type="entry name" value="DUF4440"/>
    <property type="match status" value="1"/>
</dbReference>
<dbReference type="Gene3D" id="3.10.450.50">
    <property type="match status" value="1"/>
</dbReference>
<dbReference type="InterPro" id="IPR032710">
    <property type="entry name" value="NTF2-like_dom_sf"/>
</dbReference>
<evidence type="ECO:0000259" key="1">
    <source>
        <dbReference type="Pfam" id="PF14534"/>
    </source>
</evidence>
<feature type="domain" description="DUF4440" evidence="1">
    <location>
        <begin position="18"/>
        <end position="120"/>
    </location>
</feature>
<dbReference type="InterPro" id="IPR027843">
    <property type="entry name" value="DUF4440"/>
</dbReference>